<sequence length="82" mass="8825">MKGTLQHASSDPSFSPGANKIHLESGDLEDLIAKFKRTGSTETRDAAPFLAQPPSLGCISEANAGGPYEDTAIDSEHRRRRN</sequence>
<evidence type="ECO:0000313" key="3">
    <source>
        <dbReference type="Proteomes" id="UP000054560"/>
    </source>
</evidence>
<dbReference type="RefSeq" id="XP_014144559.1">
    <property type="nucleotide sequence ID" value="XM_014289084.1"/>
</dbReference>
<feature type="compositionally biased region" description="Polar residues" evidence="1">
    <location>
        <begin position="1"/>
        <end position="13"/>
    </location>
</feature>
<gene>
    <name evidence="2" type="ORF">SARC_16813</name>
</gene>
<feature type="region of interest" description="Disordered" evidence="1">
    <location>
        <begin position="1"/>
        <end position="25"/>
    </location>
</feature>
<accession>A0A0L0F1S8</accession>
<dbReference type="Proteomes" id="UP000054560">
    <property type="component" value="Unassembled WGS sequence"/>
</dbReference>
<keyword evidence="3" id="KW-1185">Reference proteome</keyword>
<feature type="region of interest" description="Disordered" evidence="1">
    <location>
        <begin position="44"/>
        <end position="82"/>
    </location>
</feature>
<evidence type="ECO:0000256" key="1">
    <source>
        <dbReference type="SAM" id="MobiDB-lite"/>
    </source>
</evidence>
<name>A0A0L0F1S8_9EUKA</name>
<proteinExistence type="predicted"/>
<evidence type="ECO:0000313" key="2">
    <source>
        <dbReference type="EMBL" id="KNC70657.1"/>
    </source>
</evidence>
<reference evidence="2 3" key="1">
    <citation type="submission" date="2011-02" db="EMBL/GenBank/DDBJ databases">
        <title>The Genome Sequence of Sphaeroforma arctica JP610.</title>
        <authorList>
            <consortium name="The Broad Institute Genome Sequencing Platform"/>
            <person name="Russ C."/>
            <person name="Cuomo C."/>
            <person name="Young S.K."/>
            <person name="Zeng Q."/>
            <person name="Gargeya S."/>
            <person name="Alvarado L."/>
            <person name="Berlin A."/>
            <person name="Chapman S.B."/>
            <person name="Chen Z."/>
            <person name="Freedman E."/>
            <person name="Gellesch M."/>
            <person name="Goldberg J."/>
            <person name="Griggs A."/>
            <person name="Gujja S."/>
            <person name="Heilman E."/>
            <person name="Heiman D."/>
            <person name="Howarth C."/>
            <person name="Mehta T."/>
            <person name="Neiman D."/>
            <person name="Pearson M."/>
            <person name="Roberts A."/>
            <person name="Saif S."/>
            <person name="Shea T."/>
            <person name="Shenoy N."/>
            <person name="Sisk P."/>
            <person name="Stolte C."/>
            <person name="Sykes S."/>
            <person name="White J."/>
            <person name="Yandava C."/>
            <person name="Burger G."/>
            <person name="Gray M.W."/>
            <person name="Holland P.W.H."/>
            <person name="King N."/>
            <person name="Lang F.B.F."/>
            <person name="Roger A.J."/>
            <person name="Ruiz-Trillo I."/>
            <person name="Haas B."/>
            <person name="Nusbaum C."/>
            <person name="Birren B."/>
        </authorList>
    </citation>
    <scope>NUCLEOTIDE SEQUENCE [LARGE SCALE GENOMIC DNA]</scope>
    <source>
        <strain evidence="2 3">JP610</strain>
    </source>
</reference>
<dbReference type="AlphaFoldDB" id="A0A0L0F1S8"/>
<dbReference type="GeneID" id="25917317"/>
<feature type="non-terminal residue" evidence="2">
    <location>
        <position position="82"/>
    </location>
</feature>
<protein>
    <submittedName>
        <fullName evidence="2">Uncharacterized protein</fullName>
    </submittedName>
</protein>
<dbReference type="EMBL" id="KQ250551">
    <property type="protein sequence ID" value="KNC70657.1"/>
    <property type="molecule type" value="Genomic_DNA"/>
</dbReference>
<organism evidence="2 3">
    <name type="scientific">Sphaeroforma arctica JP610</name>
    <dbReference type="NCBI Taxonomy" id="667725"/>
    <lineage>
        <taxon>Eukaryota</taxon>
        <taxon>Ichthyosporea</taxon>
        <taxon>Ichthyophonida</taxon>
        <taxon>Sphaeroforma</taxon>
    </lineage>
</organism>